<comment type="caution">
    <text evidence="1">The sequence shown here is derived from an EMBL/GenBank/DDBJ whole genome shotgun (WGS) entry which is preliminary data.</text>
</comment>
<organism evidence="1 2">
    <name type="scientific">Onychostoma macrolepis</name>
    <dbReference type="NCBI Taxonomy" id="369639"/>
    <lineage>
        <taxon>Eukaryota</taxon>
        <taxon>Metazoa</taxon>
        <taxon>Chordata</taxon>
        <taxon>Craniata</taxon>
        <taxon>Vertebrata</taxon>
        <taxon>Euteleostomi</taxon>
        <taxon>Actinopterygii</taxon>
        <taxon>Neopterygii</taxon>
        <taxon>Teleostei</taxon>
        <taxon>Ostariophysi</taxon>
        <taxon>Cypriniformes</taxon>
        <taxon>Cyprinidae</taxon>
        <taxon>Acrossocheilinae</taxon>
        <taxon>Onychostoma</taxon>
    </lineage>
</organism>
<evidence type="ECO:0000313" key="1">
    <source>
        <dbReference type="EMBL" id="KAF4113009.1"/>
    </source>
</evidence>
<sequence>MEFTDEEKIWLQRVSAEIPEGNELTPKEKQLQEKAKPETEFQAQLFQTMASIRFALNDLIKTNQPTIEVKNPVQQKSSISSQCG</sequence>
<reference evidence="1 2" key="1">
    <citation type="submission" date="2020-04" db="EMBL/GenBank/DDBJ databases">
        <title>Chromosome-level genome assembly of a cyprinid fish Onychostoma macrolepis by integration of Nanopore Sequencing, Bionano and Hi-C technology.</title>
        <authorList>
            <person name="Wang D."/>
        </authorList>
    </citation>
    <scope>NUCLEOTIDE SEQUENCE [LARGE SCALE GENOMIC DNA]</scope>
    <source>
        <strain evidence="1">SWU-2019</strain>
        <tissue evidence="1">Muscle</tissue>
    </source>
</reference>
<accession>A0A7J6D1C2</accession>
<dbReference type="Proteomes" id="UP000579812">
    <property type="component" value="Unassembled WGS sequence"/>
</dbReference>
<gene>
    <name evidence="1" type="ORF">G5714_005554</name>
</gene>
<dbReference type="EMBL" id="JAAMOB010000005">
    <property type="protein sequence ID" value="KAF4113009.1"/>
    <property type="molecule type" value="Genomic_DNA"/>
</dbReference>
<proteinExistence type="predicted"/>
<protein>
    <submittedName>
        <fullName evidence="1">Uncharacterized protein</fullName>
    </submittedName>
</protein>
<name>A0A7J6D1C2_9TELE</name>
<keyword evidence="2" id="KW-1185">Reference proteome</keyword>
<dbReference type="AlphaFoldDB" id="A0A7J6D1C2"/>
<evidence type="ECO:0000313" key="2">
    <source>
        <dbReference type="Proteomes" id="UP000579812"/>
    </source>
</evidence>